<accession>A0A9I9EEK0</accession>
<evidence type="ECO:0000313" key="1">
    <source>
        <dbReference type="EnsemblPlants" id="MELO3C032695.2.1"/>
    </source>
</evidence>
<proteinExistence type="predicted"/>
<dbReference type="AlphaFoldDB" id="A0A9I9EEK0"/>
<name>A0A9I9EEK0_CUCME</name>
<organism evidence="1">
    <name type="scientific">Cucumis melo</name>
    <name type="common">Muskmelon</name>
    <dbReference type="NCBI Taxonomy" id="3656"/>
    <lineage>
        <taxon>Eukaryota</taxon>
        <taxon>Viridiplantae</taxon>
        <taxon>Streptophyta</taxon>
        <taxon>Embryophyta</taxon>
        <taxon>Tracheophyta</taxon>
        <taxon>Spermatophyta</taxon>
        <taxon>Magnoliopsida</taxon>
        <taxon>eudicotyledons</taxon>
        <taxon>Gunneridae</taxon>
        <taxon>Pentapetalae</taxon>
        <taxon>rosids</taxon>
        <taxon>fabids</taxon>
        <taxon>Cucurbitales</taxon>
        <taxon>Cucurbitaceae</taxon>
        <taxon>Benincaseae</taxon>
        <taxon>Cucumis</taxon>
    </lineage>
</organism>
<dbReference type="EnsemblPlants" id="MELO3C032695.2.1">
    <property type="protein sequence ID" value="MELO3C032695.2.1"/>
    <property type="gene ID" value="MELO3C032695.2"/>
</dbReference>
<reference evidence="1" key="1">
    <citation type="submission" date="2023-03" db="UniProtKB">
        <authorList>
            <consortium name="EnsemblPlants"/>
        </authorList>
    </citation>
    <scope>IDENTIFICATION</scope>
</reference>
<sequence length="69" mass="7914">MPCSSNCCKGSHRCNMDLPASSPSVRNFRYVGMKSFLNVWPIEVLMSSWYVLSEIMAWLHQYVTVPKLS</sequence>
<dbReference type="Gramene" id="MELO3C032695.2.1">
    <property type="protein sequence ID" value="MELO3C032695.2.1"/>
    <property type="gene ID" value="MELO3C032695.2"/>
</dbReference>
<protein>
    <submittedName>
        <fullName evidence="1">Uncharacterized protein</fullName>
    </submittedName>
</protein>